<dbReference type="SUPFAM" id="SSF52172">
    <property type="entry name" value="CheY-like"/>
    <property type="match status" value="1"/>
</dbReference>
<dbReference type="InterPro" id="IPR001789">
    <property type="entry name" value="Sig_transdc_resp-reg_receiver"/>
</dbReference>
<dbReference type="Pfam" id="PF00072">
    <property type="entry name" value="Response_reg"/>
    <property type="match status" value="1"/>
</dbReference>
<evidence type="ECO:0000256" key="2">
    <source>
        <dbReference type="ARBA" id="ARBA00023012"/>
    </source>
</evidence>
<dbReference type="InterPro" id="IPR011006">
    <property type="entry name" value="CheY-like_superfamily"/>
</dbReference>
<name>A0A5M6D4K1_9BACT</name>
<reference evidence="5 6" key="1">
    <citation type="submission" date="2019-08" db="EMBL/GenBank/DDBJ databases">
        <authorList>
            <person name="Dhanesh K."/>
            <person name="Kumar G."/>
            <person name="Sasikala C."/>
            <person name="Venkata Ramana C."/>
        </authorList>
    </citation>
    <scope>NUCLEOTIDE SEQUENCE [LARGE SCALE GENOMIC DNA]</scope>
    <source>
        <strain evidence="5 6">JC645</strain>
    </source>
</reference>
<dbReference type="PROSITE" id="PS50110">
    <property type="entry name" value="RESPONSE_REGULATORY"/>
    <property type="match status" value="1"/>
</dbReference>
<proteinExistence type="predicted"/>
<feature type="domain" description="Response regulatory" evidence="4">
    <location>
        <begin position="6"/>
        <end position="123"/>
    </location>
</feature>
<dbReference type="AlphaFoldDB" id="A0A5M6D4K1"/>
<dbReference type="PANTHER" id="PTHR44591:SF14">
    <property type="entry name" value="PROTEIN PILG"/>
    <property type="match status" value="1"/>
</dbReference>
<feature type="modified residue" description="4-aspartylphosphate" evidence="3">
    <location>
        <position position="55"/>
    </location>
</feature>
<accession>A0A5M6D4K1</accession>
<evidence type="ECO:0000313" key="6">
    <source>
        <dbReference type="Proteomes" id="UP000324479"/>
    </source>
</evidence>
<sequence length="128" mass="14684">MHDSPTILIIEDDPVFRRVIGFTLEKNGMRVETADDGQSGYDRLMRGDFDLIVTDYQMPVCGALELLQRLDRLPDYQRPPTILCTAKGLELDSDMLQRTFDLTAILHKPFSPRHLVDVIRNNLDPQEV</sequence>
<dbReference type="RefSeq" id="WP_150078243.1">
    <property type="nucleotide sequence ID" value="NZ_VWOX01000012.1"/>
</dbReference>
<keyword evidence="1 3" id="KW-0597">Phosphoprotein</keyword>
<protein>
    <submittedName>
        <fullName evidence="5">Response regulator</fullName>
    </submittedName>
</protein>
<dbReference type="SMART" id="SM00448">
    <property type="entry name" value="REC"/>
    <property type="match status" value="1"/>
</dbReference>
<evidence type="ECO:0000256" key="3">
    <source>
        <dbReference type="PROSITE-ProRule" id="PRU00169"/>
    </source>
</evidence>
<gene>
    <name evidence="5" type="ORF">FYK55_20010</name>
</gene>
<keyword evidence="2" id="KW-0902">Two-component regulatory system</keyword>
<evidence type="ECO:0000256" key="1">
    <source>
        <dbReference type="ARBA" id="ARBA00022553"/>
    </source>
</evidence>
<dbReference type="Gene3D" id="3.40.50.2300">
    <property type="match status" value="1"/>
</dbReference>
<evidence type="ECO:0000313" key="5">
    <source>
        <dbReference type="EMBL" id="KAA5540679.1"/>
    </source>
</evidence>
<dbReference type="Proteomes" id="UP000324479">
    <property type="component" value="Unassembled WGS sequence"/>
</dbReference>
<dbReference type="InterPro" id="IPR050595">
    <property type="entry name" value="Bact_response_regulator"/>
</dbReference>
<dbReference type="EMBL" id="VWOX01000012">
    <property type="protein sequence ID" value="KAA5540679.1"/>
    <property type="molecule type" value="Genomic_DNA"/>
</dbReference>
<keyword evidence="6" id="KW-1185">Reference proteome</keyword>
<dbReference type="PANTHER" id="PTHR44591">
    <property type="entry name" value="STRESS RESPONSE REGULATOR PROTEIN 1"/>
    <property type="match status" value="1"/>
</dbReference>
<evidence type="ECO:0000259" key="4">
    <source>
        <dbReference type="PROSITE" id="PS50110"/>
    </source>
</evidence>
<organism evidence="5 6">
    <name type="scientific">Roseiconus nitratireducens</name>
    <dbReference type="NCBI Taxonomy" id="2605748"/>
    <lineage>
        <taxon>Bacteria</taxon>
        <taxon>Pseudomonadati</taxon>
        <taxon>Planctomycetota</taxon>
        <taxon>Planctomycetia</taxon>
        <taxon>Pirellulales</taxon>
        <taxon>Pirellulaceae</taxon>
        <taxon>Roseiconus</taxon>
    </lineage>
</organism>
<comment type="caution">
    <text evidence="5">The sequence shown here is derived from an EMBL/GenBank/DDBJ whole genome shotgun (WGS) entry which is preliminary data.</text>
</comment>
<dbReference type="GO" id="GO:0000160">
    <property type="term" value="P:phosphorelay signal transduction system"/>
    <property type="evidence" value="ECO:0007669"/>
    <property type="project" value="UniProtKB-KW"/>
</dbReference>